<dbReference type="OrthoDB" id="6717439at2"/>
<dbReference type="STRING" id="1907941.BKE30_02380"/>
<evidence type="ECO:0000256" key="1">
    <source>
        <dbReference type="SAM" id="Phobius"/>
    </source>
</evidence>
<keyword evidence="1" id="KW-1133">Transmembrane helix</keyword>
<dbReference type="EMBL" id="MLCN01000006">
    <property type="protein sequence ID" value="ONG41947.1"/>
    <property type="molecule type" value="Genomic_DNA"/>
</dbReference>
<organism evidence="2 3">
    <name type="scientific">Alkanindiges hydrocarboniclasticus</name>
    <dbReference type="NCBI Taxonomy" id="1907941"/>
    <lineage>
        <taxon>Bacteria</taxon>
        <taxon>Pseudomonadati</taxon>
        <taxon>Pseudomonadota</taxon>
        <taxon>Gammaproteobacteria</taxon>
        <taxon>Moraxellales</taxon>
        <taxon>Moraxellaceae</taxon>
        <taxon>Alkanindiges</taxon>
    </lineage>
</organism>
<accession>A0A1S8CZ59</accession>
<keyword evidence="1" id="KW-0812">Transmembrane</keyword>
<name>A0A1S8CZ59_9GAMM</name>
<evidence type="ECO:0000313" key="2">
    <source>
        <dbReference type="EMBL" id="ONG41947.1"/>
    </source>
</evidence>
<protein>
    <submittedName>
        <fullName evidence="2">Uncharacterized protein</fullName>
    </submittedName>
</protein>
<sequence length="109" mass="12366">MTIKDHPSFAAQFQRWFIRAWLIDVGLFAGGLYSLKHNDIILGWTLAFGFVGFTLFILAYGYYQLFHVACPDCSGQTTTQKSNSRQVWIAVCTHCKVTWNLKIGTQAVD</sequence>
<proteinExistence type="predicted"/>
<gene>
    <name evidence="2" type="ORF">BKE30_02380</name>
</gene>
<evidence type="ECO:0000313" key="3">
    <source>
        <dbReference type="Proteomes" id="UP000192132"/>
    </source>
</evidence>
<feature type="transmembrane region" description="Helical" evidence="1">
    <location>
        <begin position="42"/>
        <end position="63"/>
    </location>
</feature>
<keyword evidence="3" id="KW-1185">Reference proteome</keyword>
<dbReference type="Proteomes" id="UP000192132">
    <property type="component" value="Unassembled WGS sequence"/>
</dbReference>
<dbReference type="RefSeq" id="WP_076877067.1">
    <property type="nucleotide sequence ID" value="NZ_MLCN01000006.1"/>
</dbReference>
<dbReference type="AlphaFoldDB" id="A0A1S8CZ59"/>
<comment type="caution">
    <text evidence="2">The sequence shown here is derived from an EMBL/GenBank/DDBJ whole genome shotgun (WGS) entry which is preliminary data.</text>
</comment>
<feature type="transmembrane region" description="Helical" evidence="1">
    <location>
        <begin position="16"/>
        <end position="35"/>
    </location>
</feature>
<reference evidence="2 3" key="1">
    <citation type="submission" date="2016-10" db="EMBL/GenBank/DDBJ databases">
        <title>Draft Genome sequence of Alkanindiges sp. strain H1.</title>
        <authorList>
            <person name="Subhash Y."/>
            <person name="Lee S."/>
        </authorList>
    </citation>
    <scope>NUCLEOTIDE SEQUENCE [LARGE SCALE GENOMIC DNA]</scope>
    <source>
        <strain evidence="2 3">H1</strain>
    </source>
</reference>
<keyword evidence="1" id="KW-0472">Membrane</keyword>